<reference evidence="2" key="2">
    <citation type="submission" date="2021-04" db="EMBL/GenBank/DDBJ databases">
        <authorList>
            <person name="Gilroy R."/>
        </authorList>
    </citation>
    <scope>NUCLEOTIDE SEQUENCE</scope>
    <source>
        <strain evidence="2">CHK188-4685</strain>
    </source>
</reference>
<comment type="caution">
    <text evidence="2">The sequence shown here is derived from an EMBL/GenBank/DDBJ whole genome shotgun (WGS) entry which is preliminary data.</text>
</comment>
<reference evidence="2" key="1">
    <citation type="journal article" date="2021" name="PeerJ">
        <title>Extensive microbial diversity within the chicken gut microbiome revealed by metagenomics and culture.</title>
        <authorList>
            <person name="Gilroy R."/>
            <person name="Ravi A."/>
            <person name="Getino M."/>
            <person name="Pursley I."/>
            <person name="Horton D.L."/>
            <person name="Alikhan N.F."/>
            <person name="Baker D."/>
            <person name="Gharbi K."/>
            <person name="Hall N."/>
            <person name="Watson M."/>
            <person name="Adriaenssens E.M."/>
            <person name="Foster-Nyarko E."/>
            <person name="Jarju S."/>
            <person name="Secka A."/>
            <person name="Antonio M."/>
            <person name="Oren A."/>
            <person name="Chaudhuri R.R."/>
            <person name="La Ragione R."/>
            <person name="Hildebrand F."/>
            <person name="Pallen M.J."/>
        </authorList>
    </citation>
    <scope>NUCLEOTIDE SEQUENCE</scope>
    <source>
        <strain evidence="2">CHK188-4685</strain>
    </source>
</reference>
<accession>A0A9D2LA46</accession>
<organism evidence="2 3">
    <name type="scientific">Candidatus Enterocloster faecavium</name>
    <dbReference type="NCBI Taxonomy" id="2838560"/>
    <lineage>
        <taxon>Bacteria</taxon>
        <taxon>Bacillati</taxon>
        <taxon>Bacillota</taxon>
        <taxon>Clostridia</taxon>
        <taxon>Lachnospirales</taxon>
        <taxon>Lachnospiraceae</taxon>
        <taxon>Enterocloster</taxon>
    </lineage>
</organism>
<evidence type="ECO:0000313" key="3">
    <source>
        <dbReference type="Proteomes" id="UP000886804"/>
    </source>
</evidence>
<sequence>MDSYMDVRSQCCGHRTFRPMDGAPSSAFSRSQTWDAATYPYFPMYPMDQMFAPEGSADSSVFPSPSQESMPSWNTGSENCPSTAAGVLEQQFPVAMAYVPWQQWQTTYPPERGLVQGTIFPDLDLKFAFGGCSK</sequence>
<evidence type="ECO:0000256" key="1">
    <source>
        <dbReference type="SAM" id="MobiDB-lite"/>
    </source>
</evidence>
<feature type="compositionally biased region" description="Polar residues" evidence="1">
    <location>
        <begin position="57"/>
        <end position="80"/>
    </location>
</feature>
<dbReference type="Proteomes" id="UP000886804">
    <property type="component" value="Unassembled WGS sequence"/>
</dbReference>
<feature type="region of interest" description="Disordered" evidence="1">
    <location>
        <begin position="55"/>
        <end position="80"/>
    </location>
</feature>
<proteinExistence type="predicted"/>
<dbReference type="AlphaFoldDB" id="A0A9D2LA46"/>
<gene>
    <name evidence="2" type="ORF">H9716_12865</name>
</gene>
<protein>
    <submittedName>
        <fullName evidence="2">Spore coat associated protein CotJA</fullName>
    </submittedName>
</protein>
<dbReference type="InterPro" id="IPR020256">
    <property type="entry name" value="Spore_coat_CotJA"/>
</dbReference>
<dbReference type="Pfam" id="PF11007">
    <property type="entry name" value="CotJA"/>
    <property type="match status" value="1"/>
</dbReference>
<name>A0A9D2LA46_9FIRM</name>
<dbReference type="EMBL" id="DWYS01000152">
    <property type="protein sequence ID" value="HJB08733.1"/>
    <property type="molecule type" value="Genomic_DNA"/>
</dbReference>
<evidence type="ECO:0000313" key="2">
    <source>
        <dbReference type="EMBL" id="HJB08733.1"/>
    </source>
</evidence>